<evidence type="ECO:0000313" key="2">
    <source>
        <dbReference type="Proteomes" id="UP001392318"/>
    </source>
</evidence>
<sequence length="119" mass="13671">MAEKTPSKRLGKPIAFRLTEEDREAYLAKVELSGLTQSEFFRQAVLENRTQIVARQRPTVDRKRLLFIISRAGNNINQIAHRANAEHVKGKLTEATYERLLDELQFISRYLNATLASID</sequence>
<reference evidence="1" key="1">
    <citation type="submission" date="2024-01" db="EMBL/GenBank/DDBJ databases">
        <title>The diversity of rhizobia nodulating Mimosa spp. in eleven states of Brazil covering several biomes is determined by host plant, location, and edaphic factors.</title>
        <authorList>
            <person name="Rouws L."/>
            <person name="Barauna A."/>
            <person name="Beukes C."/>
            <person name="De Faria S.M."/>
            <person name="Gross E."/>
            <person name="Dos Reis Junior F.B."/>
            <person name="Simon M."/>
            <person name="Maluk M."/>
            <person name="Odee D.W."/>
            <person name="Kenicer G."/>
            <person name="Young J.P.W."/>
            <person name="Reis V.M."/>
            <person name="Zilli J."/>
            <person name="James E.K."/>
        </authorList>
    </citation>
    <scope>NUCLEOTIDE SEQUENCE</scope>
    <source>
        <strain evidence="1">JPY452</strain>
    </source>
</reference>
<keyword evidence="2" id="KW-1185">Reference proteome</keyword>
<accession>A0ACC6RXQ1</accession>
<proteinExistence type="predicted"/>
<dbReference type="EMBL" id="JAYMRU010000070">
    <property type="protein sequence ID" value="MEM5406276.1"/>
    <property type="molecule type" value="Genomic_DNA"/>
</dbReference>
<name>A0ACC6RXQ1_9BURK</name>
<dbReference type="Proteomes" id="UP001392318">
    <property type="component" value="Unassembled WGS sequence"/>
</dbReference>
<evidence type="ECO:0000313" key="1">
    <source>
        <dbReference type="EMBL" id="MEM5406276.1"/>
    </source>
</evidence>
<organism evidence="1 2">
    <name type="scientific">Paraburkholderia unamae</name>
    <dbReference type="NCBI Taxonomy" id="219649"/>
    <lineage>
        <taxon>Bacteria</taxon>
        <taxon>Pseudomonadati</taxon>
        <taxon>Pseudomonadota</taxon>
        <taxon>Betaproteobacteria</taxon>
        <taxon>Burkholderiales</taxon>
        <taxon>Burkholderiaceae</taxon>
        <taxon>Paraburkholderia</taxon>
    </lineage>
</organism>
<gene>
    <name evidence="1" type="primary">mobC</name>
    <name evidence="1" type="ORF">VSR83_40935</name>
</gene>
<protein>
    <submittedName>
        <fullName evidence="1">Plasmid mobilization relaxosome protein MobC</fullName>
    </submittedName>
</protein>
<comment type="caution">
    <text evidence="1">The sequence shown here is derived from an EMBL/GenBank/DDBJ whole genome shotgun (WGS) entry which is preliminary data.</text>
</comment>